<comment type="subcellular location">
    <subcellularLocation>
        <location evidence="3">Cytoplasm</location>
        <location evidence="3">Cytosol</location>
    </subcellularLocation>
    <subcellularLocation>
        <location evidence="2">Mitochondrion</location>
    </subcellularLocation>
</comment>
<keyword evidence="15" id="KW-0072">Autophagy</keyword>
<evidence type="ECO:0000256" key="14">
    <source>
        <dbReference type="ARBA" id="ARBA00022843"/>
    </source>
</evidence>
<evidence type="ECO:0000313" key="24">
    <source>
        <dbReference type="WBParaSite" id="DME_0000602401-mRNA-1"/>
    </source>
</evidence>
<dbReference type="Pfam" id="PF17978">
    <property type="entry name" value="zf-RING_14"/>
    <property type="match status" value="1"/>
</dbReference>
<dbReference type="Gene3D" id="1.20.120.1750">
    <property type="match status" value="1"/>
</dbReference>
<dbReference type="SMART" id="SM00647">
    <property type="entry name" value="IBR"/>
    <property type="match status" value="2"/>
</dbReference>
<evidence type="ECO:0000256" key="4">
    <source>
        <dbReference type="ARBA" id="ARBA00004906"/>
    </source>
</evidence>
<sequence length="395" mass="45033">MQIPVTLKDRSNRDKRNILLEMDSNVCIREVINLLSKRINVPNNFLKIIMCGKVLADDVQLQSLLLGPQTSLTAVVDDGTMVSAHSSKSHNDSTRNVAFRVYCKNCESVNRGKLRVYCSDCSATSILVKRDPVEWDDVILSKRIRAHCDECEREAFAQFRFKCASCGCVSSLINKESNGFIFEVAVPLTHLRTFNGNGECCICNEKNLLVIVDLGCQHITCLDCFSAYIDTIFYENRFVFRHPYGYTVTCPVYNCSGCVKDAHHFYLLGKERYKQYHKRAAEKFIALETNGVFCPRPECGAAFIVEIETQYPKILCPECRRTFCGLCRRSECRCFENDESKKTIEKTCRPCPSCGAPTERNGGCAHINCAHCGTHWCFICVRPWTDDCQWDHWFN</sequence>
<dbReference type="InterPro" id="IPR003977">
    <property type="entry name" value="Parkin"/>
</dbReference>
<accession>A0A0N4UF32</accession>
<dbReference type="InterPro" id="IPR029071">
    <property type="entry name" value="Ubiquitin-like_domsf"/>
</dbReference>
<dbReference type="InterPro" id="IPR054694">
    <property type="entry name" value="Parkin-like_IBR"/>
</dbReference>
<evidence type="ECO:0000256" key="2">
    <source>
        <dbReference type="ARBA" id="ARBA00004173"/>
    </source>
</evidence>
<dbReference type="STRING" id="318479.A0A0N4UF32"/>
<proteinExistence type="inferred from homology"/>
<dbReference type="PRINTS" id="PR01475">
    <property type="entry name" value="PARKIN"/>
</dbReference>
<dbReference type="GO" id="GO:0061630">
    <property type="term" value="F:ubiquitin protein ligase activity"/>
    <property type="evidence" value="ECO:0007669"/>
    <property type="project" value="UniProtKB-EC"/>
</dbReference>
<dbReference type="EMBL" id="UYYG01000011">
    <property type="protein sequence ID" value="VDN50990.1"/>
    <property type="molecule type" value="Genomic_DNA"/>
</dbReference>
<evidence type="ECO:0000256" key="17">
    <source>
        <dbReference type="ARBA" id="ARBA00029442"/>
    </source>
</evidence>
<evidence type="ECO:0000256" key="11">
    <source>
        <dbReference type="ARBA" id="ARBA00022771"/>
    </source>
</evidence>
<evidence type="ECO:0000256" key="1">
    <source>
        <dbReference type="ARBA" id="ARBA00001798"/>
    </source>
</evidence>
<feature type="domain" description="Ubiquitin-like" evidence="19">
    <location>
        <begin position="3"/>
        <end position="76"/>
    </location>
</feature>
<evidence type="ECO:0000313" key="23">
    <source>
        <dbReference type="Proteomes" id="UP000274756"/>
    </source>
</evidence>
<dbReference type="GO" id="GO:0006914">
    <property type="term" value="P:autophagy"/>
    <property type="evidence" value="ECO:0007669"/>
    <property type="project" value="UniProtKB-KW"/>
</dbReference>
<organism evidence="22 24">
    <name type="scientific">Dracunculus medinensis</name>
    <name type="common">Guinea worm</name>
    <dbReference type="NCBI Taxonomy" id="318479"/>
    <lineage>
        <taxon>Eukaryota</taxon>
        <taxon>Metazoa</taxon>
        <taxon>Ecdysozoa</taxon>
        <taxon>Nematoda</taxon>
        <taxon>Chromadorea</taxon>
        <taxon>Rhabditida</taxon>
        <taxon>Spirurina</taxon>
        <taxon>Dracunculoidea</taxon>
        <taxon>Dracunculidae</taxon>
        <taxon>Dracunculus</taxon>
    </lineage>
</organism>
<evidence type="ECO:0000256" key="6">
    <source>
        <dbReference type="ARBA" id="ARBA00022490"/>
    </source>
</evidence>
<protein>
    <recommendedName>
        <fullName evidence="18">E3 ubiquitin-protein ligase parkin</fullName>
        <ecNumber evidence="5">2.3.2.31</ecNumber>
    </recommendedName>
</protein>
<dbReference type="GO" id="GO:0008270">
    <property type="term" value="F:zinc ion binding"/>
    <property type="evidence" value="ECO:0007669"/>
    <property type="project" value="UniProtKB-KW"/>
</dbReference>
<keyword evidence="23" id="KW-1185">Reference proteome</keyword>
<dbReference type="GO" id="GO:0009893">
    <property type="term" value="P:positive regulation of metabolic process"/>
    <property type="evidence" value="ECO:0007669"/>
    <property type="project" value="UniProtKB-ARBA"/>
</dbReference>
<keyword evidence="16" id="KW-0496">Mitochondrion</keyword>
<evidence type="ECO:0000256" key="9">
    <source>
        <dbReference type="ARBA" id="ARBA00022723"/>
    </source>
</evidence>
<dbReference type="SUPFAM" id="SSF57850">
    <property type="entry name" value="RING/U-box"/>
    <property type="match status" value="3"/>
</dbReference>
<dbReference type="PROSITE" id="PS51873">
    <property type="entry name" value="TRIAD"/>
    <property type="match status" value="1"/>
</dbReference>
<evidence type="ECO:0000256" key="8">
    <source>
        <dbReference type="ARBA" id="ARBA00022679"/>
    </source>
</evidence>
<gene>
    <name evidence="21" type="ORF">DME_LOCUS963</name>
</gene>
<keyword evidence="13" id="KW-0862">Zinc</keyword>
<keyword evidence="14" id="KW-0832">Ubl conjugation</keyword>
<keyword evidence="7" id="KW-0597">Phosphoprotein</keyword>
<comment type="pathway">
    <text evidence="4">Protein modification; protein ubiquitination.</text>
</comment>
<evidence type="ECO:0000256" key="7">
    <source>
        <dbReference type="ARBA" id="ARBA00022553"/>
    </source>
</evidence>
<dbReference type="SUPFAM" id="SSF54236">
    <property type="entry name" value="Ubiquitin-like"/>
    <property type="match status" value="1"/>
</dbReference>
<dbReference type="OrthoDB" id="1431934at2759"/>
<dbReference type="GO" id="GO:0016567">
    <property type="term" value="P:protein ubiquitination"/>
    <property type="evidence" value="ECO:0007669"/>
    <property type="project" value="UniProtKB-UniPathway"/>
</dbReference>
<evidence type="ECO:0000256" key="16">
    <source>
        <dbReference type="ARBA" id="ARBA00023128"/>
    </source>
</evidence>
<evidence type="ECO:0000259" key="20">
    <source>
        <dbReference type="PROSITE" id="PS51873"/>
    </source>
</evidence>
<reference evidence="21 23" key="2">
    <citation type="submission" date="2018-11" db="EMBL/GenBank/DDBJ databases">
        <authorList>
            <consortium name="Pathogen Informatics"/>
        </authorList>
    </citation>
    <scope>NUCLEOTIDE SEQUENCE [LARGE SCALE GENOMIC DNA]</scope>
</reference>
<dbReference type="Proteomes" id="UP000274756">
    <property type="component" value="Unassembled WGS sequence"/>
</dbReference>
<dbReference type="InterPro" id="IPR031127">
    <property type="entry name" value="E3_UB_ligase_RBR"/>
</dbReference>
<dbReference type="PANTHER" id="PTHR11685">
    <property type="entry name" value="RBR FAMILY RING FINGER AND IBR DOMAIN-CONTAINING"/>
    <property type="match status" value="1"/>
</dbReference>
<evidence type="ECO:0000256" key="13">
    <source>
        <dbReference type="ARBA" id="ARBA00022833"/>
    </source>
</evidence>
<dbReference type="GO" id="GO:0005739">
    <property type="term" value="C:mitochondrion"/>
    <property type="evidence" value="ECO:0007669"/>
    <property type="project" value="UniProtKB-SubCell"/>
</dbReference>
<keyword evidence="9" id="KW-0479">Metal-binding</keyword>
<reference evidence="24" key="1">
    <citation type="submission" date="2017-02" db="UniProtKB">
        <authorList>
            <consortium name="WormBaseParasite"/>
        </authorList>
    </citation>
    <scope>IDENTIFICATION</scope>
</reference>
<dbReference type="GO" id="GO:0005829">
    <property type="term" value="C:cytosol"/>
    <property type="evidence" value="ECO:0007669"/>
    <property type="project" value="UniProtKB-SubCell"/>
</dbReference>
<keyword evidence="6" id="KW-0963">Cytoplasm</keyword>
<keyword evidence="10" id="KW-0677">Repeat</keyword>
<comment type="similarity">
    <text evidence="17">Belongs to the RBR family. Parkin subfamily.</text>
</comment>
<keyword evidence="12" id="KW-0833">Ubl conjugation pathway</keyword>
<keyword evidence="8" id="KW-0808">Transferase</keyword>
<feature type="domain" description="RING-type" evidence="20">
    <location>
        <begin position="196"/>
        <end position="395"/>
    </location>
</feature>
<evidence type="ECO:0000313" key="22">
    <source>
        <dbReference type="Proteomes" id="UP000038040"/>
    </source>
</evidence>
<dbReference type="InterPro" id="IPR000626">
    <property type="entry name" value="Ubiquitin-like_dom"/>
</dbReference>
<evidence type="ECO:0000256" key="10">
    <source>
        <dbReference type="ARBA" id="ARBA00022737"/>
    </source>
</evidence>
<dbReference type="InterPro" id="IPR002867">
    <property type="entry name" value="IBR_dom"/>
</dbReference>
<comment type="catalytic activity">
    <reaction evidence="1">
        <text>[E2 ubiquitin-conjugating enzyme]-S-ubiquitinyl-L-cysteine + [acceptor protein]-L-lysine = [E2 ubiquitin-conjugating enzyme]-L-cysteine + [acceptor protein]-N(6)-ubiquitinyl-L-lysine.</text>
        <dbReference type="EC" id="2.3.2.31"/>
    </reaction>
</comment>
<dbReference type="AlphaFoldDB" id="A0A0N4UF32"/>
<dbReference type="PROSITE" id="PS50053">
    <property type="entry name" value="UBIQUITIN_2"/>
    <property type="match status" value="1"/>
</dbReference>
<evidence type="ECO:0000313" key="21">
    <source>
        <dbReference type="EMBL" id="VDN50990.1"/>
    </source>
</evidence>
<dbReference type="Pfam" id="PF22605">
    <property type="entry name" value="IBR_2"/>
    <property type="match status" value="1"/>
</dbReference>
<dbReference type="WBParaSite" id="DME_0000602401-mRNA-1">
    <property type="protein sequence ID" value="DME_0000602401-mRNA-1"/>
    <property type="gene ID" value="DME_0000602401"/>
</dbReference>
<dbReference type="Pfam" id="PF17976">
    <property type="entry name" value="zf-RING_12"/>
    <property type="match status" value="1"/>
</dbReference>
<keyword evidence="11" id="KW-0863">Zinc-finger</keyword>
<evidence type="ECO:0000256" key="3">
    <source>
        <dbReference type="ARBA" id="ARBA00004514"/>
    </source>
</evidence>
<dbReference type="Gene3D" id="3.10.20.90">
    <property type="entry name" value="Phosphatidylinositol 3-kinase Catalytic Subunit, Chain A, domain 1"/>
    <property type="match status" value="1"/>
</dbReference>
<dbReference type="UniPathway" id="UPA00143"/>
<evidence type="ECO:0000259" key="19">
    <source>
        <dbReference type="PROSITE" id="PS50053"/>
    </source>
</evidence>
<evidence type="ECO:0000256" key="18">
    <source>
        <dbReference type="ARBA" id="ARBA00029536"/>
    </source>
</evidence>
<dbReference type="InterPro" id="IPR041565">
    <property type="entry name" value="Parkin_Znf-RING"/>
</dbReference>
<evidence type="ECO:0000256" key="15">
    <source>
        <dbReference type="ARBA" id="ARBA00023006"/>
    </source>
</evidence>
<name>A0A0N4UF32_DRAME</name>
<dbReference type="Proteomes" id="UP000038040">
    <property type="component" value="Unplaced"/>
</dbReference>
<evidence type="ECO:0000256" key="5">
    <source>
        <dbReference type="ARBA" id="ARBA00012251"/>
    </source>
</evidence>
<evidence type="ECO:0000256" key="12">
    <source>
        <dbReference type="ARBA" id="ARBA00022786"/>
    </source>
</evidence>
<dbReference type="InterPro" id="IPR041170">
    <property type="entry name" value="Znf-RING_14"/>
</dbReference>
<dbReference type="EC" id="2.3.2.31" evidence="5"/>
<dbReference type="InterPro" id="IPR044066">
    <property type="entry name" value="TRIAD_supradom"/>
</dbReference>